<keyword evidence="1" id="KW-0863">Zinc-finger</keyword>
<gene>
    <name evidence="4" type="ORF">VTL71DRAFT_926</name>
</gene>
<feature type="region of interest" description="Disordered" evidence="2">
    <location>
        <begin position="1"/>
        <end position="22"/>
    </location>
</feature>
<feature type="region of interest" description="Disordered" evidence="2">
    <location>
        <begin position="351"/>
        <end position="374"/>
    </location>
</feature>
<feature type="region of interest" description="Disordered" evidence="2">
    <location>
        <begin position="431"/>
        <end position="491"/>
    </location>
</feature>
<keyword evidence="1" id="KW-0862">Zinc</keyword>
<name>A0ABR4D2W2_9HELO</name>
<reference evidence="4 5" key="1">
    <citation type="journal article" date="2024" name="Commun. Biol.">
        <title>Comparative genomic analysis of thermophilic fungi reveals convergent evolutionary adaptations and gene losses.</title>
        <authorList>
            <person name="Steindorff A.S."/>
            <person name="Aguilar-Pontes M.V."/>
            <person name="Robinson A.J."/>
            <person name="Andreopoulos B."/>
            <person name="LaButti K."/>
            <person name="Kuo A."/>
            <person name="Mondo S."/>
            <person name="Riley R."/>
            <person name="Otillar R."/>
            <person name="Haridas S."/>
            <person name="Lipzen A."/>
            <person name="Grimwood J."/>
            <person name="Schmutz J."/>
            <person name="Clum A."/>
            <person name="Reid I.D."/>
            <person name="Moisan M.C."/>
            <person name="Butler G."/>
            <person name="Nguyen T.T.M."/>
            <person name="Dewar K."/>
            <person name="Conant G."/>
            <person name="Drula E."/>
            <person name="Henrissat B."/>
            <person name="Hansel C."/>
            <person name="Singer S."/>
            <person name="Hutchinson M.I."/>
            <person name="de Vries R.P."/>
            <person name="Natvig D.O."/>
            <person name="Powell A.J."/>
            <person name="Tsang A."/>
            <person name="Grigoriev I.V."/>
        </authorList>
    </citation>
    <scope>NUCLEOTIDE SEQUENCE [LARGE SCALE GENOMIC DNA]</scope>
    <source>
        <strain evidence="4 5">CBS 494.80</strain>
    </source>
</reference>
<dbReference type="Proteomes" id="UP001595075">
    <property type="component" value="Unassembled WGS sequence"/>
</dbReference>
<protein>
    <recommendedName>
        <fullName evidence="3">C2H2-type domain-containing protein</fullName>
    </recommendedName>
</protein>
<dbReference type="EMBL" id="JAZHXI010000001">
    <property type="protein sequence ID" value="KAL2075983.1"/>
    <property type="molecule type" value="Genomic_DNA"/>
</dbReference>
<dbReference type="PROSITE" id="PS50157">
    <property type="entry name" value="ZINC_FINGER_C2H2_2"/>
    <property type="match status" value="1"/>
</dbReference>
<dbReference type="PANTHER" id="PTHR38166">
    <property type="entry name" value="C2H2-TYPE DOMAIN-CONTAINING PROTEIN-RELATED"/>
    <property type="match status" value="1"/>
</dbReference>
<evidence type="ECO:0000313" key="4">
    <source>
        <dbReference type="EMBL" id="KAL2075983.1"/>
    </source>
</evidence>
<dbReference type="PANTHER" id="PTHR38166:SF1">
    <property type="entry name" value="C2H2-TYPE DOMAIN-CONTAINING PROTEIN"/>
    <property type="match status" value="1"/>
</dbReference>
<evidence type="ECO:0000313" key="5">
    <source>
        <dbReference type="Proteomes" id="UP001595075"/>
    </source>
</evidence>
<evidence type="ECO:0000259" key="3">
    <source>
        <dbReference type="PROSITE" id="PS50157"/>
    </source>
</evidence>
<feature type="domain" description="C2H2-type" evidence="3">
    <location>
        <begin position="273"/>
        <end position="300"/>
    </location>
</feature>
<evidence type="ECO:0000256" key="1">
    <source>
        <dbReference type="PROSITE-ProRule" id="PRU00042"/>
    </source>
</evidence>
<keyword evidence="5" id="KW-1185">Reference proteome</keyword>
<sequence length="709" mass="79711">MKAQICRTAGADEPQSFDSTESQSVARAKSWNAIYDAEGNRLPTPRATNISYELTRLPSRWTPFPEPRLSDHFSDRDAQSIYRSNTIAKKEAVISNIIRYFNDWLDSRLMVLNFQYGDSSCLAGCNQPYRSNGPDVADKSNQYPETYHIAIEACTERPTPTGSVVSGRSYLLDREISRLSIHSSNAAPNFEDFTFGASTVRNREEDVQNVLDVVLPPVKRNRLSNKTTNNFACPFLQHNREVYASQRSCASSGWPTVHRVKEHIYRKHRLAQYQCNRCRQVFESMDQLSDHQRIEEPCKIRFEEMQDGINEAQLQSIRSRKKPRSQSGTLVELSEEEKWLKMYTVIFPKDNPVPSPYHDSTHDVPSDYPTPDEESRNLLKELADYARRELPKLMRPGLANMLEGISDDSSVTKQITDIAQSAFQQILENFTPTNTDSQTPQVSTMQSANYSDLGRPTSSPVNAGNSPDPSTSSTQTEPTHSSSNLSVPSSEQEVTKVNTMFQDIVVDSLQDCNFLFDGFLGSSTHLHDSPVHNYGQDTDYDSSDCQGSERSKFPASQFLCFSGLSICYFGGGWNTRDGLQKQIGGFSTDSDMVDVEIEFKALCAKLRQLYKGKSEVIATTGRLQIENNDLPMEIIDLRKPAKQIRKTIARNEIKNLERGLTVDRTDLPEGQPKSNASFPSTAYTITVTTLTTTTTMTKATTVMTISLVF</sequence>
<comment type="caution">
    <text evidence="4">The sequence shown here is derived from an EMBL/GenBank/DDBJ whole genome shotgun (WGS) entry which is preliminary data.</text>
</comment>
<organism evidence="4 5">
    <name type="scientific">Oculimacula yallundae</name>
    <dbReference type="NCBI Taxonomy" id="86028"/>
    <lineage>
        <taxon>Eukaryota</taxon>
        <taxon>Fungi</taxon>
        <taxon>Dikarya</taxon>
        <taxon>Ascomycota</taxon>
        <taxon>Pezizomycotina</taxon>
        <taxon>Leotiomycetes</taxon>
        <taxon>Helotiales</taxon>
        <taxon>Ploettnerulaceae</taxon>
        <taxon>Oculimacula</taxon>
    </lineage>
</organism>
<evidence type="ECO:0000256" key="2">
    <source>
        <dbReference type="SAM" id="MobiDB-lite"/>
    </source>
</evidence>
<accession>A0ABR4D2W2</accession>
<dbReference type="InterPro" id="IPR013087">
    <property type="entry name" value="Znf_C2H2_type"/>
</dbReference>
<proteinExistence type="predicted"/>
<keyword evidence="1" id="KW-0479">Metal-binding</keyword>